<name>A0A9X0CT16_9CNID</name>
<dbReference type="EMBL" id="MU826826">
    <property type="protein sequence ID" value="KAJ7375012.1"/>
    <property type="molecule type" value="Genomic_DNA"/>
</dbReference>
<keyword evidence="3" id="KW-1185">Reference proteome</keyword>
<gene>
    <name evidence="2" type="ORF">OS493_001740</name>
</gene>
<organism evidence="2 3">
    <name type="scientific">Desmophyllum pertusum</name>
    <dbReference type="NCBI Taxonomy" id="174260"/>
    <lineage>
        <taxon>Eukaryota</taxon>
        <taxon>Metazoa</taxon>
        <taxon>Cnidaria</taxon>
        <taxon>Anthozoa</taxon>
        <taxon>Hexacorallia</taxon>
        <taxon>Scleractinia</taxon>
        <taxon>Caryophylliina</taxon>
        <taxon>Caryophylliidae</taxon>
        <taxon>Desmophyllum</taxon>
    </lineage>
</organism>
<feature type="region of interest" description="Disordered" evidence="1">
    <location>
        <begin position="83"/>
        <end position="129"/>
    </location>
</feature>
<accession>A0A9X0CT16</accession>
<protein>
    <submittedName>
        <fullName evidence="2">Uncharacterized protein</fullName>
    </submittedName>
</protein>
<proteinExistence type="predicted"/>
<dbReference type="Proteomes" id="UP001163046">
    <property type="component" value="Unassembled WGS sequence"/>
</dbReference>
<comment type="caution">
    <text evidence="2">The sequence shown here is derived from an EMBL/GenBank/DDBJ whole genome shotgun (WGS) entry which is preliminary data.</text>
</comment>
<dbReference type="AlphaFoldDB" id="A0A9X0CT16"/>
<sequence length="129" mass="14332">MNTWVIIRWRITVKTNAIPTNHDNVFGFENNYHYLTPDIYEVEPRNQVRSAEVQATVATMETTIIDNGKSVCGRPPIALVGQYRCPKSKSTPGKEKKSTKTEAGIQEIESTEELNGTLPSGPIGLETVI</sequence>
<evidence type="ECO:0000313" key="3">
    <source>
        <dbReference type="Proteomes" id="UP001163046"/>
    </source>
</evidence>
<evidence type="ECO:0000256" key="1">
    <source>
        <dbReference type="SAM" id="MobiDB-lite"/>
    </source>
</evidence>
<reference evidence="2" key="1">
    <citation type="submission" date="2023-01" db="EMBL/GenBank/DDBJ databases">
        <title>Genome assembly of the deep-sea coral Lophelia pertusa.</title>
        <authorList>
            <person name="Herrera S."/>
            <person name="Cordes E."/>
        </authorList>
    </citation>
    <scope>NUCLEOTIDE SEQUENCE</scope>
    <source>
        <strain evidence="2">USNM1676648</strain>
        <tissue evidence="2">Polyp</tissue>
    </source>
</reference>
<evidence type="ECO:0000313" key="2">
    <source>
        <dbReference type="EMBL" id="KAJ7375012.1"/>
    </source>
</evidence>